<gene>
    <name evidence="2" type="ORF">COU14_00640</name>
</gene>
<evidence type="ECO:0000256" key="1">
    <source>
        <dbReference type="SAM" id="Phobius"/>
    </source>
</evidence>
<dbReference type="AlphaFoldDB" id="A0A2H0UI90"/>
<dbReference type="Proteomes" id="UP000229612">
    <property type="component" value="Unassembled WGS sequence"/>
</dbReference>
<protein>
    <submittedName>
        <fullName evidence="2">Uncharacterized protein</fullName>
    </submittedName>
</protein>
<feature type="transmembrane region" description="Helical" evidence="1">
    <location>
        <begin position="112"/>
        <end position="131"/>
    </location>
</feature>
<name>A0A2H0UI90_9BACT</name>
<evidence type="ECO:0000313" key="3">
    <source>
        <dbReference type="Proteomes" id="UP000229612"/>
    </source>
</evidence>
<keyword evidence="1" id="KW-0472">Membrane</keyword>
<feature type="transmembrane region" description="Helical" evidence="1">
    <location>
        <begin position="47"/>
        <end position="66"/>
    </location>
</feature>
<accession>A0A2H0UI90</accession>
<feature type="transmembrane region" description="Helical" evidence="1">
    <location>
        <begin position="12"/>
        <end position="35"/>
    </location>
</feature>
<keyword evidence="1" id="KW-0812">Transmembrane</keyword>
<reference evidence="3" key="1">
    <citation type="submission" date="2017-09" db="EMBL/GenBank/DDBJ databases">
        <title>Depth-based differentiation of microbial function through sediment-hosted aquifers and enrichment of novel symbionts in the deep terrestrial subsurface.</title>
        <authorList>
            <person name="Probst A.J."/>
            <person name="Ladd B."/>
            <person name="Jarett J.K."/>
            <person name="Geller-Mcgrath D.E."/>
            <person name="Sieber C.M.K."/>
            <person name="Emerson J.B."/>
            <person name="Anantharaman K."/>
            <person name="Thomas B.C."/>
            <person name="Malmstrom R."/>
            <person name="Stieglmeier M."/>
            <person name="Klingl A."/>
            <person name="Woyke T."/>
            <person name="Ryan C.M."/>
            <person name="Banfield J.F."/>
        </authorList>
    </citation>
    <scope>NUCLEOTIDE SEQUENCE [LARGE SCALE GENOMIC DNA]</scope>
</reference>
<comment type="caution">
    <text evidence="2">The sequence shown here is derived from an EMBL/GenBank/DDBJ whole genome shotgun (WGS) entry which is preliminary data.</text>
</comment>
<proteinExistence type="predicted"/>
<keyword evidence="1" id="KW-1133">Transmembrane helix</keyword>
<feature type="transmembrane region" description="Helical" evidence="1">
    <location>
        <begin position="78"/>
        <end position="100"/>
    </location>
</feature>
<organism evidence="2 3">
    <name type="scientific">Candidatus Kaiserbacteria bacterium CG10_big_fil_rev_8_21_14_0_10_44_10</name>
    <dbReference type="NCBI Taxonomy" id="1974606"/>
    <lineage>
        <taxon>Bacteria</taxon>
        <taxon>Candidatus Kaiseribacteriota</taxon>
    </lineage>
</organism>
<dbReference type="EMBL" id="PFBG01000008">
    <property type="protein sequence ID" value="PIR86112.1"/>
    <property type="molecule type" value="Genomic_DNA"/>
</dbReference>
<sequence>MSQRTMHEVAKFASGLVAADLATNIWFAYSGLLPLTVMGVTVTESMIWPAIVFDVAALSFLVHYAWRIGNIPSLRERSYLMLAGLVFAAVAVIHFARILFDVDVAVMGYEAPHWISWTASIVTAYLAYMSFRLATRLKG</sequence>
<evidence type="ECO:0000313" key="2">
    <source>
        <dbReference type="EMBL" id="PIR86112.1"/>
    </source>
</evidence>